<evidence type="ECO:0000259" key="2">
    <source>
        <dbReference type="PROSITE" id="PS50853"/>
    </source>
</evidence>
<dbReference type="InterPro" id="IPR003961">
    <property type="entry name" value="FN3_dom"/>
</dbReference>
<feature type="signal peptide" evidence="1">
    <location>
        <begin position="1"/>
        <end position="19"/>
    </location>
</feature>
<evidence type="ECO:0000313" key="3">
    <source>
        <dbReference type="EMBL" id="AYB35067.1"/>
    </source>
</evidence>
<feature type="chain" id="PRO_5017442710" description="Fibronectin type-III domain-containing protein" evidence="1">
    <location>
        <begin position="20"/>
        <end position="712"/>
    </location>
</feature>
<dbReference type="Gene3D" id="2.60.40.10">
    <property type="entry name" value="Immunoglobulins"/>
    <property type="match status" value="5"/>
</dbReference>
<dbReference type="EMBL" id="CP032382">
    <property type="protein sequence ID" value="AYB35067.1"/>
    <property type="molecule type" value="Genomic_DNA"/>
</dbReference>
<evidence type="ECO:0000256" key="1">
    <source>
        <dbReference type="SAM" id="SignalP"/>
    </source>
</evidence>
<dbReference type="InterPro" id="IPR036116">
    <property type="entry name" value="FN3_sf"/>
</dbReference>
<accession>A0A385SY87</accession>
<dbReference type="OrthoDB" id="923194at2"/>
<keyword evidence="4" id="KW-1185">Reference proteome</keyword>
<evidence type="ECO:0000313" key="4">
    <source>
        <dbReference type="Proteomes" id="UP000266183"/>
    </source>
</evidence>
<dbReference type="SUPFAM" id="SSF49265">
    <property type="entry name" value="Fibronectin type III"/>
    <property type="match status" value="2"/>
</dbReference>
<organism evidence="3 4">
    <name type="scientific">Chryseolinea soli</name>
    <dbReference type="NCBI Taxonomy" id="2321403"/>
    <lineage>
        <taxon>Bacteria</taxon>
        <taxon>Pseudomonadati</taxon>
        <taxon>Bacteroidota</taxon>
        <taxon>Cytophagia</taxon>
        <taxon>Cytophagales</taxon>
        <taxon>Fulvivirgaceae</taxon>
        <taxon>Chryseolinea</taxon>
    </lineage>
</organism>
<sequence>MRTIALFLILLAMQHLANAQKPATPQKKVKATDSLRYERSLHMVGKYYGDSVVLRWAPSDPLLWRAYNDAGYVIERMEITPKMTTRPVREKLNAAPIKPWTLAEWKARARHSDTTAAVAATLLYGKSNLPTFKPDKRGKTNDVDLGAAFNQKYDQENRFSMALLIADNNAFVAQGLGLRFVDKTAQKGKTYLYSVHALTNPSAVKSDSAAVLINTNQSQAMVPMPEIRYEELDRKVTFHWNRKFSNAYFSAYYIERSDDGGKTYKRRNNKPFVQPLSSGDRSNDQIVFTDSLQQNYKKYFYRITGITPFGDLGRPSPAMPVMGVDKTAPAPPLKVVAEHLGKRKVKLTWQKTTREPDFAGYMIGRSETMNGPFAPLTMKPLGKESVTYTDTTAVPWGTNYYVVSAIDTARNAGISIPAYVTMIDTIAPLKPIGLLGKIDTTGIVHVKWTLGKERDLMGYLVYRANAKDHTFIPITRNFIADSTFTDSLALNTLTEKIYYRIAAFDKNRNPSAYSDILELKKPDKVRPVAPVFTTFAVSDTTVRLSWAPSNSADVKGQTLYKRELGGAWAEVARLGKDSTRFTDTKVKKQTWYEYSLIASDDDGNFSGRSFPLKVRVYDSGMRQKIEGFAAKVNADKRSVALSWKYPVKGDYYFLVYRSFNGGGLEMYQQVTGDKYAFADTQVLKGTYEYAVKAVYKDGGQSLITKNMKVEIK</sequence>
<dbReference type="AlphaFoldDB" id="A0A385SY87"/>
<dbReference type="InterPro" id="IPR013783">
    <property type="entry name" value="Ig-like_fold"/>
</dbReference>
<feature type="domain" description="Fibronectin type-III" evidence="2">
    <location>
        <begin position="526"/>
        <end position="619"/>
    </location>
</feature>
<protein>
    <recommendedName>
        <fullName evidence="2">Fibronectin type-III domain-containing protein</fullName>
    </recommendedName>
</protein>
<dbReference type="KEGG" id="chk:D4L85_32775"/>
<dbReference type="PROSITE" id="PS50853">
    <property type="entry name" value="FN3"/>
    <property type="match status" value="1"/>
</dbReference>
<dbReference type="Proteomes" id="UP000266183">
    <property type="component" value="Chromosome"/>
</dbReference>
<keyword evidence="1" id="KW-0732">Signal</keyword>
<gene>
    <name evidence="3" type="ORF">D4L85_32775</name>
</gene>
<reference evidence="4" key="1">
    <citation type="submission" date="2018-09" db="EMBL/GenBank/DDBJ databases">
        <title>Chryseolinea sp. KIS68-18 isolated from soil.</title>
        <authorList>
            <person name="Weon H.-Y."/>
            <person name="Kwon S.-W."/>
            <person name="Lee S.A."/>
        </authorList>
    </citation>
    <scope>NUCLEOTIDE SEQUENCE [LARGE SCALE GENOMIC DNA]</scope>
    <source>
        <strain evidence="4">KIS68-18</strain>
    </source>
</reference>
<dbReference type="SMART" id="SM00060">
    <property type="entry name" value="FN3"/>
    <property type="match status" value="3"/>
</dbReference>
<proteinExistence type="predicted"/>
<dbReference type="CDD" id="cd00063">
    <property type="entry name" value="FN3"/>
    <property type="match status" value="1"/>
</dbReference>
<dbReference type="RefSeq" id="WP_119758318.1">
    <property type="nucleotide sequence ID" value="NZ_CP032382.1"/>
</dbReference>
<name>A0A385SY87_9BACT</name>